<dbReference type="EMBL" id="OB793250">
    <property type="protein sequence ID" value="CAD7426682.1"/>
    <property type="molecule type" value="Genomic_DNA"/>
</dbReference>
<accession>A0A7R9E3F6</accession>
<proteinExistence type="predicted"/>
<gene>
    <name evidence="1" type="ORF">TMSB3V08_LOCUS3557</name>
</gene>
<reference evidence="1" key="1">
    <citation type="submission" date="2020-11" db="EMBL/GenBank/DDBJ databases">
        <authorList>
            <person name="Tran Van P."/>
        </authorList>
    </citation>
    <scope>NUCLEOTIDE SEQUENCE</scope>
</reference>
<organism evidence="1">
    <name type="scientific">Timema monikensis</name>
    <dbReference type="NCBI Taxonomy" id="170555"/>
    <lineage>
        <taxon>Eukaryota</taxon>
        <taxon>Metazoa</taxon>
        <taxon>Ecdysozoa</taxon>
        <taxon>Arthropoda</taxon>
        <taxon>Hexapoda</taxon>
        <taxon>Insecta</taxon>
        <taxon>Pterygota</taxon>
        <taxon>Neoptera</taxon>
        <taxon>Polyneoptera</taxon>
        <taxon>Phasmatodea</taxon>
        <taxon>Timematodea</taxon>
        <taxon>Timematoidea</taxon>
        <taxon>Timematidae</taxon>
        <taxon>Timema</taxon>
    </lineage>
</organism>
<evidence type="ECO:0000313" key="1">
    <source>
        <dbReference type="EMBL" id="CAD7426682.1"/>
    </source>
</evidence>
<protein>
    <submittedName>
        <fullName evidence="1">Uncharacterized protein</fullName>
    </submittedName>
</protein>
<sequence>MWSLDLPLPSEPLKIGPSGRENDAKTHLGNVRLAGVFVVGALGTPEFPGALIERITTSEGADNLPRGGLIPPPLPHTPILAMKGVDRLSAFGGLNPPSFWLHPCIVVMFPRYMTSPISFIEQTATPPCLQPGHVQVCQHVGAVLRVIAPCLPLLYLDVPCGFPASRRDGTQWTDTRY</sequence>
<name>A0A7R9E3F6_9NEOP</name>
<dbReference type="AlphaFoldDB" id="A0A7R9E3F6"/>